<keyword evidence="8 17" id="KW-0521">NADP</keyword>
<sequence>MEKLSPLSHWPVYQRDSLRALERELQARSTKPLMEQAGQAAAQLALATAPHARRIWVAAGPGNNGGDGLEAAKHLHLAGKEVIVSLLLDPDKHPADAKAALARALQAGVAVQNQLPSAWLASMTEQDLCIDALLGIGGTKPLNTELQNWVNAMNTSPAQVLAIDIPTGLDADSGLVPPENLAVNASHTLTFLAGKPGLFMNHGRDVCGQIWLDRLEGGLPAHRTFQKPAPQAMLNVATTRHIKTHASHKGSHGDVVIVGGALGMGGAAVLAATAALHAGAGRVMVSWLGGSANTLPPDVMQPDAAALELERLSVVAGCGGGQAIAERLPDILQRSAHLILDADGLNALAADEGLKTLLRLRGAGKPTVLTPHPLEAARLLGISTAQVQSDRLKSAQRIADLFSCVVVLKGSGSIVAAPDHLPVINTTGNGRLATGGTGDVLAGLVGARMAQGMNAWDATCTAVHQHGLIADQWPADKGLTAQHLALQIQ</sequence>
<comment type="caution">
    <text evidence="22">The sequence shown here is derived from an EMBL/GenBank/DDBJ whole genome shotgun (WGS) entry which is preliminary data.</text>
</comment>
<dbReference type="InterPro" id="IPR017953">
    <property type="entry name" value="Carbohydrate_kinase_pred_CS"/>
</dbReference>
<dbReference type="PANTHER" id="PTHR12592:SF0">
    <property type="entry name" value="ATP-DEPENDENT (S)-NAD(P)H-HYDRATE DEHYDRATASE"/>
    <property type="match status" value="1"/>
</dbReference>
<evidence type="ECO:0000313" key="22">
    <source>
        <dbReference type="EMBL" id="MDI9232596.1"/>
    </source>
</evidence>
<comment type="similarity">
    <text evidence="17">Belongs to the NnrD/CARKD family.</text>
</comment>
<keyword evidence="23" id="KW-1185">Reference proteome</keyword>
<organism evidence="22 23">
    <name type="scientific">Limnohabitans lacus</name>
    <dbReference type="NCBI Taxonomy" id="3045173"/>
    <lineage>
        <taxon>Bacteria</taxon>
        <taxon>Pseudomonadati</taxon>
        <taxon>Pseudomonadota</taxon>
        <taxon>Betaproteobacteria</taxon>
        <taxon>Burkholderiales</taxon>
        <taxon>Comamonadaceae</taxon>
        <taxon>Limnohabitans</taxon>
    </lineage>
</organism>
<feature type="binding site" evidence="18">
    <location>
        <position position="167"/>
    </location>
    <ligand>
        <name>K(+)</name>
        <dbReference type="ChEBI" id="CHEBI:29103"/>
    </ligand>
</feature>
<dbReference type="NCBIfam" id="TIGR00196">
    <property type="entry name" value="yjeF_cterm"/>
    <property type="match status" value="1"/>
</dbReference>
<dbReference type="InterPro" id="IPR004443">
    <property type="entry name" value="YjeF_N_dom"/>
</dbReference>
<dbReference type="HAMAP" id="MF_01966">
    <property type="entry name" value="NADHX_epimerase"/>
    <property type="match status" value="1"/>
</dbReference>
<comment type="cofactor">
    <cofactor evidence="18 19">
        <name>K(+)</name>
        <dbReference type="ChEBI" id="CHEBI:29103"/>
    </cofactor>
    <text evidence="18 19">Binds 1 potassium ion per subunit.</text>
</comment>
<comment type="function">
    <text evidence="14 19">Bifunctional enzyme that catalyzes the epimerization of the S- and R-forms of NAD(P)HX and the dehydration of the S-form of NAD(P)HX at the expense of ADP, which is converted to AMP. This allows the repair of both epimers of NAD(P)HX, a damaged form of NAD(P)H that is a result of enzymatic or heat-dependent hydration.</text>
</comment>
<evidence type="ECO:0000256" key="4">
    <source>
        <dbReference type="ARBA" id="ARBA00009524"/>
    </source>
</evidence>
<keyword evidence="6 17" id="KW-0547">Nucleotide-binding</keyword>
<feature type="binding site" evidence="18">
    <location>
        <begin position="135"/>
        <end position="141"/>
    </location>
    <ligand>
        <name>(6S)-NADPHX</name>
        <dbReference type="ChEBI" id="CHEBI:64076"/>
    </ligand>
</feature>
<evidence type="ECO:0000256" key="11">
    <source>
        <dbReference type="ARBA" id="ARBA00023235"/>
    </source>
</evidence>
<feature type="binding site" evidence="17">
    <location>
        <position position="267"/>
    </location>
    <ligand>
        <name>(6S)-NADPHX</name>
        <dbReference type="ChEBI" id="CHEBI:64076"/>
    </ligand>
</feature>
<dbReference type="CDD" id="cd01171">
    <property type="entry name" value="YXKO-related"/>
    <property type="match status" value="1"/>
</dbReference>
<dbReference type="HAMAP" id="MF_01965">
    <property type="entry name" value="NADHX_dehydratase"/>
    <property type="match status" value="1"/>
</dbReference>
<dbReference type="PROSITE" id="PS51385">
    <property type="entry name" value="YJEF_N"/>
    <property type="match status" value="1"/>
</dbReference>
<feature type="binding site" evidence="18">
    <location>
        <begin position="63"/>
        <end position="67"/>
    </location>
    <ligand>
        <name>(6S)-NADPHX</name>
        <dbReference type="ChEBI" id="CHEBI:64076"/>
    </ligand>
</feature>
<protein>
    <recommendedName>
        <fullName evidence="19">Bifunctional NAD(P)H-hydrate repair enzyme</fullName>
    </recommendedName>
    <alternativeName>
        <fullName evidence="19">Nicotinamide nucleotide repair protein</fullName>
    </alternativeName>
    <domain>
        <recommendedName>
            <fullName evidence="19">ADP-dependent (S)-NAD(P)H-hydrate dehydratase</fullName>
            <ecNumber evidence="19">4.2.1.136</ecNumber>
        </recommendedName>
        <alternativeName>
            <fullName evidence="19">ADP-dependent NAD(P)HX dehydratase</fullName>
        </alternativeName>
    </domain>
    <domain>
        <recommendedName>
            <fullName evidence="19">NAD(P)H-hydrate epimerase</fullName>
            <ecNumber evidence="19">5.1.99.6</ecNumber>
        </recommendedName>
    </domain>
</protein>
<keyword evidence="5 18" id="KW-0479">Metal-binding</keyword>
<evidence type="ECO:0000259" key="20">
    <source>
        <dbReference type="PROSITE" id="PS51383"/>
    </source>
</evidence>
<evidence type="ECO:0000256" key="14">
    <source>
        <dbReference type="ARBA" id="ARBA00025153"/>
    </source>
</evidence>
<evidence type="ECO:0000256" key="8">
    <source>
        <dbReference type="ARBA" id="ARBA00022857"/>
    </source>
</evidence>
<comment type="function">
    <text evidence="17">Catalyzes the dehydration of the S-form of NAD(P)HX at the expense of ADP, which is converted to AMP. Together with NAD(P)HX epimerase, which catalyzes the epimerization of the S- and R-forms, the enzyme allows the repair of both epimers of NAD(P)HX, a damaged form of NAD(P)H that is a result of enzymatic or heat-dependent hydration.</text>
</comment>
<accession>A0ABT6X3A7</accession>
<evidence type="ECO:0000256" key="15">
    <source>
        <dbReference type="ARBA" id="ARBA00048238"/>
    </source>
</evidence>
<dbReference type="Pfam" id="PF01256">
    <property type="entry name" value="Carb_kinase"/>
    <property type="match status" value="1"/>
</dbReference>
<evidence type="ECO:0000256" key="5">
    <source>
        <dbReference type="ARBA" id="ARBA00022723"/>
    </source>
</evidence>
<keyword evidence="10 17" id="KW-0520">NAD</keyword>
<dbReference type="NCBIfam" id="TIGR00197">
    <property type="entry name" value="yjeF_nterm"/>
    <property type="match status" value="1"/>
</dbReference>
<comment type="function">
    <text evidence="18">Catalyzes the epimerization of the S- and R-forms of NAD(P)HX, a damaged form of NAD(P)H that is a result of enzymatic or heat-dependent hydration. This is a prerequisite for the S-specific NAD(P)H-hydrate dehydratase to allow the repair of both epimers of NAD(P)HX.</text>
</comment>
<keyword evidence="12 17" id="KW-0456">Lyase</keyword>
<dbReference type="InterPro" id="IPR000631">
    <property type="entry name" value="CARKD"/>
</dbReference>
<dbReference type="Gene3D" id="3.40.50.10260">
    <property type="entry name" value="YjeF N-terminal domain"/>
    <property type="match status" value="1"/>
</dbReference>
<dbReference type="Proteomes" id="UP001431902">
    <property type="component" value="Unassembled WGS sequence"/>
</dbReference>
<evidence type="ECO:0000256" key="12">
    <source>
        <dbReference type="ARBA" id="ARBA00023239"/>
    </source>
</evidence>
<comment type="catalytic activity">
    <reaction evidence="15 17 19">
        <text>(6S)-NADHX + ADP = AMP + phosphate + NADH + H(+)</text>
        <dbReference type="Rhea" id="RHEA:32223"/>
        <dbReference type="ChEBI" id="CHEBI:15378"/>
        <dbReference type="ChEBI" id="CHEBI:43474"/>
        <dbReference type="ChEBI" id="CHEBI:57945"/>
        <dbReference type="ChEBI" id="CHEBI:64074"/>
        <dbReference type="ChEBI" id="CHEBI:456215"/>
        <dbReference type="ChEBI" id="CHEBI:456216"/>
        <dbReference type="EC" id="4.2.1.136"/>
    </reaction>
</comment>
<comment type="catalytic activity">
    <reaction evidence="16 17 19">
        <text>(6S)-NADPHX + ADP = AMP + phosphate + NADPH + H(+)</text>
        <dbReference type="Rhea" id="RHEA:32235"/>
        <dbReference type="ChEBI" id="CHEBI:15378"/>
        <dbReference type="ChEBI" id="CHEBI:43474"/>
        <dbReference type="ChEBI" id="CHEBI:57783"/>
        <dbReference type="ChEBI" id="CHEBI:64076"/>
        <dbReference type="ChEBI" id="CHEBI:456215"/>
        <dbReference type="ChEBI" id="CHEBI:456216"/>
        <dbReference type="EC" id="4.2.1.136"/>
    </reaction>
</comment>
<gene>
    <name evidence="18" type="primary">nnrE</name>
    <name evidence="17" type="synonym">nnrD</name>
    <name evidence="22" type="ORF">QLQ16_01960</name>
</gene>
<dbReference type="InterPro" id="IPR029056">
    <property type="entry name" value="Ribokinase-like"/>
</dbReference>
<dbReference type="InterPro" id="IPR030677">
    <property type="entry name" value="Nnr"/>
</dbReference>
<feature type="binding site" evidence="17">
    <location>
        <position position="372"/>
    </location>
    <ligand>
        <name>(6S)-NADPHX</name>
        <dbReference type="ChEBI" id="CHEBI:64076"/>
    </ligand>
</feature>
<comment type="similarity">
    <text evidence="3 19">In the N-terminal section; belongs to the NnrE/AIBP family.</text>
</comment>
<evidence type="ECO:0000256" key="18">
    <source>
        <dbReference type="HAMAP-Rule" id="MF_01966"/>
    </source>
</evidence>
<dbReference type="RefSeq" id="WP_283222998.1">
    <property type="nucleotide sequence ID" value="NZ_JASGBH010000001.1"/>
</dbReference>
<feature type="domain" description="YjeF C-terminal" evidence="20">
    <location>
        <begin position="232"/>
        <end position="489"/>
    </location>
</feature>
<dbReference type="PANTHER" id="PTHR12592">
    <property type="entry name" value="ATP-DEPENDENT (S)-NAD(P)H-HYDRATE DEHYDRATASE FAMILY MEMBER"/>
    <property type="match status" value="1"/>
</dbReference>
<feature type="binding site" evidence="18">
    <location>
        <position position="164"/>
    </location>
    <ligand>
        <name>(6S)-NADPHX</name>
        <dbReference type="ChEBI" id="CHEBI:64076"/>
    </ligand>
</feature>
<feature type="binding site" evidence="17">
    <location>
        <position position="317"/>
    </location>
    <ligand>
        <name>(6S)-NADPHX</name>
        <dbReference type="ChEBI" id="CHEBI:64076"/>
    </ligand>
</feature>
<dbReference type="Gene3D" id="3.40.1190.20">
    <property type="match status" value="1"/>
</dbReference>
<evidence type="ECO:0000256" key="17">
    <source>
        <dbReference type="HAMAP-Rule" id="MF_01965"/>
    </source>
</evidence>
<dbReference type="InterPro" id="IPR036652">
    <property type="entry name" value="YjeF_N_dom_sf"/>
</dbReference>
<evidence type="ECO:0000313" key="23">
    <source>
        <dbReference type="Proteomes" id="UP001431902"/>
    </source>
</evidence>
<name>A0ABT6X3A7_9BURK</name>
<dbReference type="EC" id="4.2.1.136" evidence="19"/>
<keyword evidence="11 18" id="KW-0413">Isomerase</keyword>
<comment type="caution">
    <text evidence="18">Lacks conserved residue(s) required for the propagation of feature annotation.</text>
</comment>
<dbReference type="EC" id="5.1.99.6" evidence="19"/>
<feature type="domain" description="YjeF N-terminal" evidence="21">
    <location>
        <begin position="18"/>
        <end position="223"/>
    </location>
</feature>
<dbReference type="PROSITE" id="PS51383">
    <property type="entry name" value="YJEF_C_3"/>
    <property type="match status" value="1"/>
</dbReference>
<comment type="similarity">
    <text evidence="18">Belongs to the NnrE/AIBP family.</text>
</comment>
<evidence type="ECO:0000256" key="6">
    <source>
        <dbReference type="ARBA" id="ARBA00022741"/>
    </source>
</evidence>
<evidence type="ECO:0000256" key="13">
    <source>
        <dbReference type="ARBA" id="ARBA00023268"/>
    </source>
</evidence>
<evidence type="ECO:0000256" key="7">
    <source>
        <dbReference type="ARBA" id="ARBA00022840"/>
    </source>
</evidence>
<evidence type="ECO:0000256" key="9">
    <source>
        <dbReference type="ARBA" id="ARBA00022958"/>
    </source>
</evidence>
<keyword evidence="7 17" id="KW-0067">ATP-binding</keyword>
<evidence type="ECO:0000259" key="21">
    <source>
        <dbReference type="PROSITE" id="PS51385"/>
    </source>
</evidence>
<dbReference type="PROSITE" id="PS01050">
    <property type="entry name" value="YJEF_C_2"/>
    <property type="match status" value="1"/>
</dbReference>
<evidence type="ECO:0000256" key="3">
    <source>
        <dbReference type="ARBA" id="ARBA00006001"/>
    </source>
</evidence>
<comment type="subunit">
    <text evidence="17">Homotetramer.</text>
</comment>
<reference evidence="22" key="1">
    <citation type="submission" date="2023-05" db="EMBL/GenBank/DDBJ databases">
        <title>Limnohabitans sp. strain HM2-2 Genome sequencing and assembly.</title>
        <authorList>
            <person name="Jung Y."/>
        </authorList>
    </citation>
    <scope>NUCLEOTIDE SEQUENCE</scope>
    <source>
        <strain evidence="22">HM2-2</strain>
    </source>
</reference>
<comment type="cofactor">
    <cofactor evidence="17">
        <name>Mg(2+)</name>
        <dbReference type="ChEBI" id="CHEBI:18420"/>
    </cofactor>
</comment>
<evidence type="ECO:0000256" key="19">
    <source>
        <dbReference type="PIRNR" id="PIRNR017184"/>
    </source>
</evidence>
<evidence type="ECO:0000256" key="2">
    <source>
        <dbReference type="ARBA" id="ARBA00000909"/>
    </source>
</evidence>
<dbReference type="PIRSF" id="PIRSF017184">
    <property type="entry name" value="Nnr"/>
    <property type="match status" value="1"/>
</dbReference>
<feature type="binding site" evidence="18">
    <location>
        <position position="131"/>
    </location>
    <ligand>
        <name>K(+)</name>
        <dbReference type="ChEBI" id="CHEBI:29103"/>
    </ligand>
</feature>
<evidence type="ECO:0000256" key="1">
    <source>
        <dbReference type="ARBA" id="ARBA00000013"/>
    </source>
</evidence>
<dbReference type="SUPFAM" id="SSF53613">
    <property type="entry name" value="Ribokinase-like"/>
    <property type="match status" value="1"/>
</dbReference>
<feature type="binding site" evidence="17">
    <location>
        <position position="438"/>
    </location>
    <ligand>
        <name>AMP</name>
        <dbReference type="ChEBI" id="CHEBI:456215"/>
    </ligand>
</feature>
<comment type="similarity">
    <text evidence="4 19">In the C-terminal section; belongs to the NnrD/CARKD family.</text>
</comment>
<comment type="catalytic activity">
    <reaction evidence="2 18 19">
        <text>(6R)-NADPHX = (6S)-NADPHX</text>
        <dbReference type="Rhea" id="RHEA:32227"/>
        <dbReference type="ChEBI" id="CHEBI:64076"/>
        <dbReference type="ChEBI" id="CHEBI:64077"/>
        <dbReference type="EC" id="5.1.99.6"/>
    </reaction>
</comment>
<feature type="binding site" evidence="17">
    <location>
        <begin position="409"/>
        <end position="413"/>
    </location>
    <ligand>
        <name>AMP</name>
        <dbReference type="ChEBI" id="CHEBI:456215"/>
    </ligand>
</feature>
<feature type="binding site" evidence="17">
    <location>
        <position position="439"/>
    </location>
    <ligand>
        <name>(6S)-NADPHX</name>
        <dbReference type="ChEBI" id="CHEBI:64076"/>
    </ligand>
</feature>
<keyword evidence="9 18" id="KW-0630">Potassium</keyword>
<evidence type="ECO:0000256" key="16">
    <source>
        <dbReference type="ARBA" id="ARBA00049209"/>
    </source>
</evidence>
<dbReference type="Pfam" id="PF03853">
    <property type="entry name" value="YjeF_N"/>
    <property type="match status" value="1"/>
</dbReference>
<feature type="binding site" evidence="18">
    <location>
        <position position="64"/>
    </location>
    <ligand>
        <name>K(+)</name>
        <dbReference type="ChEBI" id="CHEBI:29103"/>
    </ligand>
</feature>
<evidence type="ECO:0000256" key="10">
    <source>
        <dbReference type="ARBA" id="ARBA00023027"/>
    </source>
</evidence>
<dbReference type="EMBL" id="JASGBH010000001">
    <property type="protein sequence ID" value="MDI9232596.1"/>
    <property type="molecule type" value="Genomic_DNA"/>
</dbReference>
<dbReference type="SUPFAM" id="SSF64153">
    <property type="entry name" value="YjeF N-terminal domain-like"/>
    <property type="match status" value="1"/>
</dbReference>
<comment type="catalytic activity">
    <reaction evidence="1 18 19">
        <text>(6R)-NADHX = (6S)-NADHX</text>
        <dbReference type="Rhea" id="RHEA:32215"/>
        <dbReference type="ChEBI" id="CHEBI:64074"/>
        <dbReference type="ChEBI" id="CHEBI:64075"/>
        <dbReference type="EC" id="5.1.99.6"/>
    </reaction>
</comment>
<keyword evidence="13" id="KW-0511">Multifunctional enzyme</keyword>
<proteinExistence type="inferred from homology"/>